<dbReference type="OrthoDB" id="421908at2759"/>
<accession>A0A812TK38</accession>
<feature type="transmembrane region" description="Helical" evidence="1">
    <location>
        <begin position="53"/>
        <end position="73"/>
    </location>
</feature>
<name>A0A812TK38_9DINO</name>
<comment type="caution">
    <text evidence="2">The sequence shown here is derived from an EMBL/GenBank/DDBJ whole genome shotgun (WGS) entry which is preliminary data.</text>
</comment>
<proteinExistence type="predicted"/>
<dbReference type="AlphaFoldDB" id="A0A812TK38"/>
<dbReference type="Gene3D" id="3.40.50.300">
    <property type="entry name" value="P-loop containing nucleotide triphosphate hydrolases"/>
    <property type="match status" value="1"/>
</dbReference>
<keyword evidence="3" id="KW-1185">Reference proteome</keyword>
<evidence type="ECO:0008006" key="4">
    <source>
        <dbReference type="Google" id="ProtNLM"/>
    </source>
</evidence>
<dbReference type="Proteomes" id="UP000604046">
    <property type="component" value="Unassembled WGS sequence"/>
</dbReference>
<gene>
    <name evidence="2" type="ORF">SNAT2548_LOCUS29509</name>
</gene>
<keyword evidence="1" id="KW-0472">Membrane</keyword>
<evidence type="ECO:0000313" key="3">
    <source>
        <dbReference type="Proteomes" id="UP000604046"/>
    </source>
</evidence>
<evidence type="ECO:0000256" key="1">
    <source>
        <dbReference type="SAM" id="Phobius"/>
    </source>
</evidence>
<dbReference type="EMBL" id="CAJNDS010002564">
    <property type="protein sequence ID" value="CAE7527056.1"/>
    <property type="molecule type" value="Genomic_DNA"/>
</dbReference>
<organism evidence="2 3">
    <name type="scientific">Symbiodinium natans</name>
    <dbReference type="NCBI Taxonomy" id="878477"/>
    <lineage>
        <taxon>Eukaryota</taxon>
        <taxon>Sar</taxon>
        <taxon>Alveolata</taxon>
        <taxon>Dinophyceae</taxon>
        <taxon>Suessiales</taxon>
        <taxon>Symbiodiniaceae</taxon>
        <taxon>Symbiodinium</taxon>
    </lineage>
</organism>
<keyword evidence="1" id="KW-0812">Transmembrane</keyword>
<sequence length="443" mass="49342">MRGARKVQLTKKKGIAKKKRTKAAAPDVEVEDVEDVERGCEAEEIEHPCTQRYTAVVVVITSALFTLISIYVAQMWSTSPSDGLALVMSGQQQDASITNPLFSLRSAGAGVAPGIEVRARSVRTAKDGLWSVQDAQQPAPETALTIIPQSITRSPIDTTQLTQLPAVPSLPSLPLSPRQRGSFKHPRILWIHLHGYGGTTICDMARSQGEKVARSQDNCNVMPDLCSTPKVFRTPCKKRASSLQYTFTAIERAVDDDDLSCLGSAGSQMQPTMLYGIMLRDPLAGIKSTWIGNELEKDMIVNAIRSREKPRNFQYHFCLPPFDTYQHFDNFAVRSLSGDYDVDPGAVTHWHLARAKEVLSKLDVILILEQLPDHMPQLHTVFGWDGVTDNPFRSHRHRIPKNAMSPGEEAFLKKVNTFDYELYEFGKELALQRTLQAKLRSVS</sequence>
<reference evidence="2" key="1">
    <citation type="submission" date="2021-02" db="EMBL/GenBank/DDBJ databases">
        <authorList>
            <person name="Dougan E. K."/>
            <person name="Rhodes N."/>
            <person name="Thang M."/>
            <person name="Chan C."/>
        </authorList>
    </citation>
    <scope>NUCLEOTIDE SEQUENCE</scope>
</reference>
<evidence type="ECO:0000313" key="2">
    <source>
        <dbReference type="EMBL" id="CAE7527056.1"/>
    </source>
</evidence>
<protein>
    <recommendedName>
        <fullName evidence="4">Sulfotransferase domain-containing protein</fullName>
    </recommendedName>
</protein>
<dbReference type="InterPro" id="IPR027417">
    <property type="entry name" value="P-loop_NTPase"/>
</dbReference>
<keyword evidence="1" id="KW-1133">Transmembrane helix</keyword>